<gene>
    <name evidence="1" type="ORF">FRUB_06275</name>
</gene>
<dbReference type="Proteomes" id="UP000214646">
    <property type="component" value="Unassembled WGS sequence"/>
</dbReference>
<keyword evidence="2" id="KW-1185">Reference proteome</keyword>
<organism evidence="1 2">
    <name type="scientific">Fimbriiglobus ruber</name>
    <dbReference type="NCBI Taxonomy" id="1908690"/>
    <lineage>
        <taxon>Bacteria</taxon>
        <taxon>Pseudomonadati</taxon>
        <taxon>Planctomycetota</taxon>
        <taxon>Planctomycetia</taxon>
        <taxon>Gemmatales</taxon>
        <taxon>Gemmataceae</taxon>
        <taxon>Fimbriiglobus</taxon>
    </lineage>
</organism>
<proteinExistence type="predicted"/>
<reference evidence="2" key="1">
    <citation type="submission" date="2017-06" db="EMBL/GenBank/DDBJ databases">
        <title>Genome analysis of Fimbriiglobus ruber SP5, the first member of the order Planctomycetales with confirmed chitinolytic capability.</title>
        <authorList>
            <person name="Ravin N.V."/>
            <person name="Rakitin A.L."/>
            <person name="Ivanova A.A."/>
            <person name="Beletsky A.V."/>
            <person name="Kulichevskaya I.S."/>
            <person name="Mardanov A.V."/>
            <person name="Dedysh S.N."/>
        </authorList>
    </citation>
    <scope>NUCLEOTIDE SEQUENCE [LARGE SCALE GENOMIC DNA]</scope>
    <source>
        <strain evidence="2">SP5</strain>
    </source>
</reference>
<dbReference type="Pfam" id="PF13551">
    <property type="entry name" value="HTH_29"/>
    <property type="match status" value="1"/>
</dbReference>
<protein>
    <submittedName>
        <fullName evidence="1">Mobile element protein</fullName>
    </submittedName>
</protein>
<dbReference type="SUPFAM" id="SSF46689">
    <property type="entry name" value="Homeodomain-like"/>
    <property type="match status" value="1"/>
</dbReference>
<accession>A0A225DDX2</accession>
<dbReference type="InterPro" id="IPR009057">
    <property type="entry name" value="Homeodomain-like_sf"/>
</dbReference>
<evidence type="ECO:0000313" key="2">
    <source>
        <dbReference type="Proteomes" id="UP000214646"/>
    </source>
</evidence>
<evidence type="ECO:0000313" key="1">
    <source>
        <dbReference type="EMBL" id="OWK39193.1"/>
    </source>
</evidence>
<dbReference type="EMBL" id="NIDE01000011">
    <property type="protein sequence ID" value="OWK39193.1"/>
    <property type="molecule type" value="Genomic_DNA"/>
</dbReference>
<dbReference type="AlphaFoldDB" id="A0A225DDX2"/>
<name>A0A225DDX2_9BACT</name>
<comment type="caution">
    <text evidence="1">The sequence shown here is derived from an EMBL/GenBank/DDBJ whole genome shotgun (WGS) entry which is preliminary data.</text>
</comment>
<sequence length="132" mass="15008">MAKLTFTDAEQQTLHTERFEHPHPRVQQRMEALWLISQGLVYSDAARLSGVSEATVDRYVALYRHGGLDGLRRLHWGKSSVSELVGHKDSLEESFRQNPPQTVAEARQRIQDETGITRGPTQVRAFLKRLSA</sequence>